<evidence type="ECO:0000313" key="3">
    <source>
        <dbReference type="Proteomes" id="UP000031594"/>
    </source>
</evidence>
<reference evidence="2" key="2">
    <citation type="journal article" date="2019" name="BMC Genomics">
        <title>Complete genome sequence analysis of the thermoacidophilic verrucomicrobial methanotroph 'Candidatus Methylacidiphilum kamchatkense' strain Kam1 and comparison with its closest relatives.</title>
        <authorList>
            <person name="Kruse T."/>
            <person name="Ratnadevi C.M."/>
            <person name="Erikstad H.A."/>
            <person name="Birkeland N.K."/>
        </authorList>
    </citation>
    <scope>NUCLEOTIDE SEQUENCE</scope>
    <source>
        <strain evidence="2">Kam1</strain>
    </source>
</reference>
<dbReference type="AlphaFoldDB" id="A0A0C1UN10"/>
<dbReference type="EMBL" id="JQNX01000008">
    <property type="protein sequence ID" value="KIE57984.1"/>
    <property type="molecule type" value="Genomic_DNA"/>
</dbReference>
<organism evidence="2 4">
    <name type="scientific">Methylacidiphilum kamchatkense Kam1</name>
    <dbReference type="NCBI Taxonomy" id="1202785"/>
    <lineage>
        <taxon>Bacteria</taxon>
        <taxon>Pseudomonadati</taxon>
        <taxon>Verrucomicrobiota</taxon>
        <taxon>Methylacidiphilae</taxon>
        <taxon>Methylacidiphilales</taxon>
        <taxon>Methylacidiphilaceae</taxon>
        <taxon>Methylacidiphilum (ex Ratnadevi et al. 2023)</taxon>
    </lineage>
</organism>
<dbReference type="STRING" id="1202785.A946_10060"/>
<proteinExistence type="predicted"/>
<reference evidence="1 3" key="1">
    <citation type="submission" date="2014-08" db="EMBL/GenBank/DDBJ databases">
        <title>Methylacidiphilum kamchatkense strain Kam1 draft genome sequence.</title>
        <authorList>
            <person name="Birkeland N.-K."/>
            <person name="Erikstad H.A."/>
        </authorList>
    </citation>
    <scope>NUCLEOTIDE SEQUENCE [LARGE SCALE GENOMIC DNA]</scope>
    <source>
        <strain evidence="1 3">Kam1</strain>
    </source>
</reference>
<dbReference type="Proteomes" id="UP000031594">
    <property type="component" value="Unassembled WGS sequence"/>
</dbReference>
<dbReference type="Proteomes" id="UP000315925">
    <property type="component" value="Chromosome"/>
</dbReference>
<name>A0A0C1UN10_9BACT</name>
<evidence type="ECO:0008006" key="5">
    <source>
        <dbReference type="Google" id="ProtNLM"/>
    </source>
</evidence>
<dbReference type="RefSeq" id="WP_039722073.1">
    <property type="nucleotide sequence ID" value="NZ_CP037899.1"/>
</dbReference>
<accession>A0A0C1UN10</accession>
<evidence type="ECO:0000313" key="2">
    <source>
        <dbReference type="EMBL" id="QDQ42417.1"/>
    </source>
</evidence>
<dbReference type="EMBL" id="CP037899">
    <property type="protein sequence ID" value="QDQ42417.1"/>
    <property type="molecule type" value="Genomic_DNA"/>
</dbReference>
<evidence type="ECO:0000313" key="1">
    <source>
        <dbReference type="EMBL" id="KIE57984.1"/>
    </source>
</evidence>
<gene>
    <name evidence="1" type="ORF">A946_10060</name>
    <name evidence="2" type="ORF">kam1_1189</name>
</gene>
<sequence length="825" mass="95574">MKRFVFLCIFFSLIYVIVSSVSSLGKELPEEMDLNPILAESGWSDRSLKWMIASGESNHFIRKDWMDTEILDFLKRDQALGLIQNDLLRGDGLLADALSEGFHQLRVGSETAKKEVLEIAHDGKSKLWISLLSNPQAISTLRNYLLYTPNSYPPVLFALKDWENGAPDALPDLVMETLLKAVNIRPVKIKNIEENWEVARRLSRIGNDGRGAYFLASSYPRNEDTFYNAFWDNVWEQVRKDPVLSHEYSYRLERNKKSWDILSKLFKQALHSYEGKDFFIHYLVGKTAIKQELKGRPLWLWEALMGKKTPFRIDLTEEAYKRFLVCVDKDPRYIDFILWHLTRPAEAASEATREALCQTLSKEEAISKLAMEWIWEAGPKWEGEIQKSSSWSLCEQTRNATPSSLRKAYHNGQLTRADLFSIGDAIGHYLLRNDEAWADLVYSKTGKPPIIEKFFPLLIQYSPECALAWLESILNNDQESFDAFGRWICNQPEHKISVEQYDSWLKRAEDQLKEAIEKREPVLGEEAQYYIDSFVKWAMGPGWEYIINRLWVETIIPESLRKILKNHWIADKEEFWKWYRGVCALPAAKTAIERVTNILVTGKEMELILHGIASWNYELADICAANWDTIWEDEEKRKRVLEAIIGCDGLSDLNNVLVFATENTLERDEERKIAQKIAIANGRTPTEDLREVIAQDPVIMRNLLTRWLESPQFAEHWNRSVFLIIKYGGQAPIVAQWMLSKKEAIEMWTDSLATTMRENPFLLQAIITHISKSIGGEISWEKEVRRIEEAIMDAILSDRIFWENLLVDKTGGIDNESQKILYELP</sequence>
<dbReference type="OrthoDB" id="174721at2"/>
<protein>
    <recommendedName>
        <fullName evidence="5">HEAT repeat protein</fullName>
    </recommendedName>
</protein>
<evidence type="ECO:0000313" key="4">
    <source>
        <dbReference type="Proteomes" id="UP000315925"/>
    </source>
</evidence>
<reference evidence="4" key="3">
    <citation type="submission" date="2019-03" db="EMBL/GenBank/DDBJ databases">
        <title>Complete genome of Methylacidiphilum kamchatkense Kam1.</title>
        <authorList>
            <person name="Kruse T."/>
            <person name="Murarilal Ratnadevi C."/>
            <person name="Erikstad H.-A."/>
            <person name="Birkeland N.-K."/>
        </authorList>
    </citation>
    <scope>NUCLEOTIDE SEQUENCE [LARGE SCALE GENOMIC DNA]</scope>
    <source>
        <strain evidence="4">kam1</strain>
    </source>
</reference>
<dbReference type="KEGG" id="mkc:kam1_1189"/>
<keyword evidence="3" id="KW-1185">Reference proteome</keyword>